<feature type="compositionally biased region" description="Basic residues" evidence="1">
    <location>
        <begin position="160"/>
        <end position="212"/>
    </location>
</feature>
<feature type="compositionally biased region" description="Basic residues" evidence="1">
    <location>
        <begin position="283"/>
        <end position="294"/>
    </location>
</feature>
<proteinExistence type="predicted"/>
<feature type="compositionally biased region" description="Low complexity" evidence="1">
    <location>
        <begin position="30"/>
        <end position="54"/>
    </location>
</feature>
<evidence type="ECO:0000313" key="2">
    <source>
        <dbReference type="EMBL" id="CAA9541558.1"/>
    </source>
</evidence>
<feature type="non-terminal residue" evidence="2">
    <location>
        <position position="405"/>
    </location>
</feature>
<feature type="non-terminal residue" evidence="2">
    <location>
        <position position="1"/>
    </location>
</feature>
<feature type="compositionally biased region" description="Low complexity" evidence="1">
    <location>
        <begin position="366"/>
        <end position="381"/>
    </location>
</feature>
<feature type="compositionally biased region" description="Basic residues" evidence="1">
    <location>
        <begin position="104"/>
        <end position="120"/>
    </location>
</feature>
<accession>A0A6J4U987</accession>
<reference evidence="2" key="1">
    <citation type="submission" date="2020-02" db="EMBL/GenBank/DDBJ databases">
        <authorList>
            <person name="Meier V. D."/>
        </authorList>
    </citation>
    <scope>NUCLEOTIDE SEQUENCE</scope>
    <source>
        <strain evidence="2">AVDCRST_MAG59</strain>
    </source>
</reference>
<organism evidence="2">
    <name type="scientific">uncultured Thermomicrobiales bacterium</name>
    <dbReference type="NCBI Taxonomy" id="1645740"/>
    <lineage>
        <taxon>Bacteria</taxon>
        <taxon>Pseudomonadati</taxon>
        <taxon>Thermomicrobiota</taxon>
        <taxon>Thermomicrobia</taxon>
        <taxon>Thermomicrobiales</taxon>
        <taxon>environmental samples</taxon>
    </lineage>
</organism>
<feature type="compositionally biased region" description="Low complexity" evidence="1">
    <location>
        <begin position="394"/>
        <end position="405"/>
    </location>
</feature>
<dbReference type="AlphaFoldDB" id="A0A6J4U987"/>
<dbReference type="EMBL" id="CADCWF010000046">
    <property type="protein sequence ID" value="CAA9541558.1"/>
    <property type="molecule type" value="Genomic_DNA"/>
</dbReference>
<feature type="compositionally biased region" description="Gly residues" evidence="1">
    <location>
        <begin position="296"/>
        <end position="309"/>
    </location>
</feature>
<feature type="compositionally biased region" description="Basic residues" evidence="1">
    <location>
        <begin position="382"/>
        <end position="393"/>
    </location>
</feature>
<evidence type="ECO:0000256" key="1">
    <source>
        <dbReference type="SAM" id="MobiDB-lite"/>
    </source>
</evidence>
<feature type="region of interest" description="Disordered" evidence="1">
    <location>
        <begin position="1"/>
        <end position="405"/>
    </location>
</feature>
<feature type="compositionally biased region" description="Basic residues" evidence="1">
    <location>
        <begin position="335"/>
        <end position="347"/>
    </location>
</feature>
<feature type="compositionally biased region" description="Basic residues" evidence="1">
    <location>
        <begin position="1"/>
        <end position="16"/>
    </location>
</feature>
<protein>
    <submittedName>
        <fullName evidence="2">Uncharacterized protein</fullName>
    </submittedName>
</protein>
<sequence>EHGGRRGRHRLGRVRREHGLPPGPARPERGAAGPLRARLPDIAPGGGADPADPGQTGHDPDRDAERREDPPLRRGDGAAAGLPRGRQHQDGPDRGRRRPDPGRGRRRPGTRTGHRPHRRGGPGPVGALRPAGRGRGDVVHRERPLPPAGATADRLCPRRPSPRRCHPAVRARHRDRAPERLRHRRGRRRRAHPRPGRRRRRRRLGAAGRRRGGPSDRDPAGAPPVDGHRANPRRRRRPGDLPGDRRQRLRPPGRRRPAARRLRAGPAGGLSGRPAGGVPGRRPAARPRRRRPPRRVGGGDLPGHPGGAGPRAARRPADDDRRRPPPRRAGSGARRLLRDHRVLRRRPVGVAGSGPTAGRADRPRDAVAAAGRAGGRPLRAGAGRRRRGPRRRALGLLPPLRGGGL</sequence>
<feature type="compositionally biased region" description="Basic and acidic residues" evidence="1">
    <location>
        <begin position="134"/>
        <end position="144"/>
    </location>
</feature>
<feature type="compositionally biased region" description="Basic residues" evidence="1">
    <location>
        <begin position="247"/>
        <end position="263"/>
    </location>
</feature>
<feature type="compositionally biased region" description="Gly residues" evidence="1">
    <location>
        <begin position="266"/>
        <end position="279"/>
    </location>
</feature>
<gene>
    <name evidence="2" type="ORF">AVDCRST_MAG59-877</name>
</gene>
<feature type="compositionally biased region" description="Basic and acidic residues" evidence="1">
    <location>
        <begin position="87"/>
        <end position="103"/>
    </location>
</feature>
<feature type="compositionally biased region" description="Basic and acidic residues" evidence="1">
    <location>
        <begin position="58"/>
        <end position="76"/>
    </location>
</feature>
<name>A0A6J4U987_9BACT</name>